<comment type="subcellular location">
    <subcellularLocation>
        <location evidence="1">Membrane</location>
        <topology evidence="1">Multi-pass membrane protein</topology>
    </subcellularLocation>
</comment>
<accession>A0A7S1VAB8</accession>
<dbReference type="PANTHER" id="PTHR21576:SF158">
    <property type="entry name" value="RIBOSOMAL RNA-PROCESSING PROTEIN 12-LIKE CONSERVED DOMAIN-CONTAINING PROTEIN"/>
    <property type="match status" value="1"/>
</dbReference>
<gene>
    <name evidence="8" type="ORF">GOCE00092_LOCUS17961</name>
</gene>
<feature type="transmembrane region" description="Helical" evidence="6">
    <location>
        <begin position="77"/>
        <end position="96"/>
    </location>
</feature>
<evidence type="ECO:0000313" key="8">
    <source>
        <dbReference type="EMBL" id="CAD9293259.1"/>
    </source>
</evidence>
<feature type="transmembrane region" description="Helical" evidence="6">
    <location>
        <begin position="222"/>
        <end position="243"/>
    </location>
</feature>
<evidence type="ECO:0000256" key="4">
    <source>
        <dbReference type="ARBA" id="ARBA00023136"/>
    </source>
</evidence>
<dbReference type="InterPro" id="IPR036259">
    <property type="entry name" value="MFS_trans_sf"/>
</dbReference>
<evidence type="ECO:0000256" key="2">
    <source>
        <dbReference type="ARBA" id="ARBA00022692"/>
    </source>
</evidence>
<dbReference type="AlphaFoldDB" id="A0A7S1VAB8"/>
<sequence>MENDGSRRSNIPMLVAALMASGTTGGTTYAFSLYGSTLKASLDLTQGELDTISSATFLGGLLSWIPGLFVDRFGCRASLITGGTTGASSLLLNWVVAKQMIVLEKNLLVTVLSALGISTFISSALVTGAVFKIIVSTCGPGSKGSAVGGAKGYVGVGSAIYSVLLVSLRGGLLQSDLDFLPMAALFAFAAAAIPACLFVPGKDQLAENPTVDCTTPLHFRSIYIGLISLAILIVGNCMLELFVDAEEGDDDTTALLQEAGDRFLEDPELLAQEQQLLGNGDAVVEDPDYLMAIVVVVLWFGPCLALLCLPTATHTQLDTTDSSDVIPLNGSSKTNGSRRKAYRDDVCCEDEMESNNDEEEEEDPADMITENAASNVSDGPEDRNLSQMLGTLSAWLMLYSTTILVGGGTIMTNQMGEMTEALGFHGDVGKASVALFSVCQSFARVATGGLSESALSWNCGCGGGIPRPAFFMIAALLGASAHTVLASATSEVPFVIGVALSGLAFGMVWPLLVLVSQELFGTTNAGANYMFYDGSTSALGTVLLSNLVAQKVYDDHIVPDEDGNKGKVCIGEGCFQTSHLIVAGLALSCFFTSSCLLCTKLTKQAYRGRR</sequence>
<feature type="transmembrane region" description="Helical" evidence="6">
    <location>
        <begin position="469"/>
        <end position="488"/>
    </location>
</feature>
<reference evidence="8" key="1">
    <citation type="submission" date="2021-01" db="EMBL/GenBank/DDBJ databases">
        <authorList>
            <person name="Corre E."/>
            <person name="Pelletier E."/>
            <person name="Niang G."/>
            <person name="Scheremetjew M."/>
            <person name="Finn R."/>
            <person name="Kale V."/>
            <person name="Holt S."/>
            <person name="Cochrane G."/>
            <person name="Meng A."/>
            <person name="Brown T."/>
            <person name="Cohen L."/>
        </authorList>
    </citation>
    <scope>NUCLEOTIDE SEQUENCE</scope>
    <source>
        <strain evidence="8">CCMP 410</strain>
    </source>
</reference>
<feature type="region of interest" description="Disordered" evidence="5">
    <location>
        <begin position="319"/>
        <end position="342"/>
    </location>
</feature>
<name>A0A7S1VAB8_9STRA</name>
<feature type="domain" description="Nodulin-like" evidence="7">
    <location>
        <begin position="13"/>
        <end position="239"/>
    </location>
</feature>
<feature type="transmembrane region" description="Helical" evidence="6">
    <location>
        <begin position="51"/>
        <end position="70"/>
    </location>
</feature>
<feature type="transmembrane region" description="Helical" evidence="6">
    <location>
        <begin position="152"/>
        <end position="173"/>
    </location>
</feature>
<evidence type="ECO:0000256" key="1">
    <source>
        <dbReference type="ARBA" id="ARBA00004141"/>
    </source>
</evidence>
<feature type="transmembrane region" description="Helical" evidence="6">
    <location>
        <begin position="289"/>
        <end position="309"/>
    </location>
</feature>
<evidence type="ECO:0000256" key="3">
    <source>
        <dbReference type="ARBA" id="ARBA00022989"/>
    </source>
</evidence>
<feature type="transmembrane region" description="Helical" evidence="6">
    <location>
        <begin position="12"/>
        <end position="31"/>
    </location>
</feature>
<evidence type="ECO:0000256" key="6">
    <source>
        <dbReference type="SAM" id="Phobius"/>
    </source>
</evidence>
<feature type="transmembrane region" description="Helical" evidence="6">
    <location>
        <begin position="179"/>
        <end position="201"/>
    </location>
</feature>
<feature type="compositionally biased region" description="Polar residues" evidence="5">
    <location>
        <begin position="319"/>
        <end position="335"/>
    </location>
</feature>
<dbReference type="InterPro" id="IPR010658">
    <property type="entry name" value="Nodulin-like"/>
</dbReference>
<evidence type="ECO:0000256" key="5">
    <source>
        <dbReference type="SAM" id="MobiDB-lite"/>
    </source>
</evidence>
<dbReference type="Pfam" id="PF06813">
    <property type="entry name" value="Nodulin-like"/>
    <property type="match status" value="1"/>
</dbReference>
<dbReference type="Gene3D" id="1.20.1250.20">
    <property type="entry name" value="MFS general substrate transporter like domains"/>
    <property type="match status" value="1"/>
</dbReference>
<proteinExistence type="predicted"/>
<feature type="transmembrane region" description="Helical" evidence="6">
    <location>
        <begin position="108"/>
        <end position="131"/>
    </location>
</feature>
<dbReference type="SUPFAM" id="SSF103473">
    <property type="entry name" value="MFS general substrate transporter"/>
    <property type="match status" value="1"/>
</dbReference>
<keyword evidence="2 6" id="KW-0812">Transmembrane</keyword>
<keyword evidence="3 6" id="KW-1133">Transmembrane helix</keyword>
<evidence type="ECO:0000259" key="7">
    <source>
        <dbReference type="Pfam" id="PF06813"/>
    </source>
</evidence>
<feature type="transmembrane region" description="Helical" evidence="6">
    <location>
        <begin position="494"/>
        <end position="515"/>
    </location>
</feature>
<dbReference type="EMBL" id="HBGK01034781">
    <property type="protein sequence ID" value="CAD9293259.1"/>
    <property type="molecule type" value="Transcribed_RNA"/>
</dbReference>
<dbReference type="GO" id="GO:0016020">
    <property type="term" value="C:membrane"/>
    <property type="evidence" value="ECO:0007669"/>
    <property type="project" value="UniProtKB-SubCell"/>
</dbReference>
<feature type="transmembrane region" description="Helical" evidence="6">
    <location>
        <begin position="580"/>
        <end position="601"/>
    </location>
</feature>
<protein>
    <recommendedName>
        <fullName evidence="7">Nodulin-like domain-containing protein</fullName>
    </recommendedName>
</protein>
<organism evidence="8">
    <name type="scientific">Grammatophora oceanica</name>
    <dbReference type="NCBI Taxonomy" id="210454"/>
    <lineage>
        <taxon>Eukaryota</taxon>
        <taxon>Sar</taxon>
        <taxon>Stramenopiles</taxon>
        <taxon>Ochrophyta</taxon>
        <taxon>Bacillariophyta</taxon>
        <taxon>Fragilariophyceae</taxon>
        <taxon>Fragilariophycidae</taxon>
        <taxon>Rhabdonematales</taxon>
        <taxon>Grammatophoraceae</taxon>
        <taxon>Grammatophora</taxon>
    </lineage>
</organism>
<dbReference type="PANTHER" id="PTHR21576">
    <property type="entry name" value="UNCHARACTERIZED NODULIN-LIKE PROTEIN"/>
    <property type="match status" value="1"/>
</dbReference>
<keyword evidence="4 6" id="KW-0472">Membrane</keyword>